<dbReference type="Gene3D" id="3.30.1370.10">
    <property type="entry name" value="K Homology domain, type 1"/>
    <property type="match status" value="2"/>
</dbReference>
<evidence type="ECO:0000313" key="5">
    <source>
        <dbReference type="Proteomes" id="UP000029964"/>
    </source>
</evidence>
<dbReference type="GO" id="GO:0003723">
    <property type="term" value="F:RNA binding"/>
    <property type="evidence" value="ECO:0007669"/>
    <property type="project" value="UniProtKB-UniRule"/>
</dbReference>
<feature type="compositionally biased region" description="Basic and acidic residues" evidence="2">
    <location>
        <begin position="1"/>
        <end position="44"/>
    </location>
</feature>
<dbReference type="InterPro" id="IPR055256">
    <property type="entry name" value="KH_1_KHDC4/BBP-like"/>
</dbReference>
<dbReference type="Proteomes" id="UP000029964">
    <property type="component" value="Unassembled WGS sequence"/>
</dbReference>
<dbReference type="STRING" id="857340.A0A086TGZ1"/>
<dbReference type="Pfam" id="PF23469">
    <property type="entry name" value="KH_12"/>
    <property type="match status" value="1"/>
</dbReference>
<dbReference type="InterPro" id="IPR036612">
    <property type="entry name" value="KH_dom_type_1_sf"/>
</dbReference>
<dbReference type="CDD" id="cd22385">
    <property type="entry name" value="KH-I_KHDC4_rpt1"/>
    <property type="match status" value="1"/>
</dbReference>
<feature type="domain" description="K Homology" evidence="3">
    <location>
        <begin position="232"/>
        <end position="319"/>
    </location>
</feature>
<feature type="compositionally biased region" description="Gly residues" evidence="2">
    <location>
        <begin position="338"/>
        <end position="353"/>
    </location>
</feature>
<dbReference type="PROSITE" id="PS50084">
    <property type="entry name" value="KH_TYPE_1"/>
    <property type="match status" value="1"/>
</dbReference>
<dbReference type="InterPro" id="IPR004087">
    <property type="entry name" value="KH_dom"/>
</dbReference>
<dbReference type="SMART" id="SM00322">
    <property type="entry name" value="KH"/>
    <property type="match status" value="2"/>
</dbReference>
<dbReference type="InterPro" id="IPR056149">
    <property type="entry name" value="PRP5/DDX46/KHDC4_KH"/>
</dbReference>
<gene>
    <name evidence="4" type="ORF">ACRE_004730</name>
</gene>
<dbReference type="HOGENOM" id="CLU_040265_0_0_1"/>
<feature type="domain" description="K Homology" evidence="3">
    <location>
        <begin position="124"/>
        <end position="202"/>
    </location>
</feature>
<organism evidence="4 5">
    <name type="scientific">Hapsidospora chrysogenum (strain ATCC 11550 / CBS 779.69 / DSM 880 / IAM 14645 / JCM 23072 / IMI 49137)</name>
    <name type="common">Acremonium chrysogenum</name>
    <dbReference type="NCBI Taxonomy" id="857340"/>
    <lineage>
        <taxon>Eukaryota</taxon>
        <taxon>Fungi</taxon>
        <taxon>Dikarya</taxon>
        <taxon>Ascomycota</taxon>
        <taxon>Pezizomycotina</taxon>
        <taxon>Sordariomycetes</taxon>
        <taxon>Hypocreomycetidae</taxon>
        <taxon>Hypocreales</taxon>
        <taxon>Bionectriaceae</taxon>
        <taxon>Hapsidospora</taxon>
    </lineage>
</organism>
<feature type="region of interest" description="Disordered" evidence="2">
    <location>
        <begin position="430"/>
        <end position="492"/>
    </location>
</feature>
<comment type="caution">
    <text evidence="4">The sequence shown here is derived from an EMBL/GenBank/DDBJ whole genome shotgun (WGS) entry which is preliminary data.</text>
</comment>
<evidence type="ECO:0000256" key="1">
    <source>
        <dbReference type="PROSITE-ProRule" id="PRU00117"/>
    </source>
</evidence>
<dbReference type="OrthoDB" id="397265at2759"/>
<feature type="region of interest" description="Disordered" evidence="2">
    <location>
        <begin position="85"/>
        <end position="111"/>
    </location>
</feature>
<keyword evidence="1" id="KW-0694">RNA-binding</keyword>
<dbReference type="Pfam" id="PF22675">
    <property type="entry name" value="KH-I_KHDC4-BBP"/>
    <property type="match status" value="1"/>
</dbReference>
<dbReference type="AlphaFoldDB" id="A0A086TGZ1"/>
<sequence>MGDSEPRTTKRSRFDQTEPEPKKSRFDRRSRSPPARRSETRDRSPLPSDGGSEPKKPAADAAAAAAAAAARINAQLQARRGIQHVDVPPIKSASPPSTTPAAPSGDKSSMPAPVLDSEMYVNDGDYIQDIEVNDLRNRYVLTRGSTQRMIKEETGADITTRGSYFPNKSMATAANPPLYLHITSTSKEGLEQAVAKIQELIKQDLPQLVDDRRLRRRDQNDHVERDEFGRRKWRVEKVPIDLEPVPGFNLRAQVVGHGGAYVKHIQQETGCRVQIKGRGSGFIETATNRESDEDMYLHVTGPDDRMIDKAKELCEDLIANVKEQYEEFKSRPPRQHGGHGGYGGHGGGGYGGGDHYRGSSHGRDYNSGRYGSEGASNSPAPVTNSPAPASATDYAAQYAQYYGGQDPYAAWGGYANYVALYQQYYGAQAGAGQAPGQAPGAGAPGQSVSPPPPPSEAAPPPPPPSSAPPPPPPSGSPPGTGGYSSVPPPPGL</sequence>
<evidence type="ECO:0000313" key="4">
    <source>
        <dbReference type="EMBL" id="KFH48623.1"/>
    </source>
</evidence>
<name>A0A086TGZ1_HAPC1</name>
<feature type="compositionally biased region" description="Low complexity" evidence="2">
    <location>
        <begin position="430"/>
        <end position="448"/>
    </location>
</feature>
<dbReference type="SUPFAM" id="SSF54791">
    <property type="entry name" value="Eukaryotic type KH-domain (KH-domain type I)"/>
    <property type="match status" value="2"/>
</dbReference>
<protein>
    <recommendedName>
        <fullName evidence="3">K Homology domain-containing protein</fullName>
    </recommendedName>
</protein>
<dbReference type="CDD" id="cd22386">
    <property type="entry name" value="KH-I_KHDC4_rpt2"/>
    <property type="match status" value="1"/>
</dbReference>
<dbReference type="GO" id="GO:0005634">
    <property type="term" value="C:nucleus"/>
    <property type="evidence" value="ECO:0007669"/>
    <property type="project" value="InterPro"/>
</dbReference>
<keyword evidence="5" id="KW-1185">Reference proteome</keyword>
<accession>A0A086TGZ1</accession>
<dbReference type="PANTHER" id="PTHR15744:SF0">
    <property type="entry name" value="KH HOMOLOGY DOMAIN-CONTAINING PROTEIN 4"/>
    <property type="match status" value="1"/>
</dbReference>
<feature type="region of interest" description="Disordered" evidence="2">
    <location>
        <begin position="1"/>
        <end position="70"/>
    </location>
</feature>
<dbReference type="InterPro" id="IPR031121">
    <property type="entry name" value="RIK/BLOM7"/>
</dbReference>
<dbReference type="FunFam" id="3.30.1370.10:FF:000037">
    <property type="entry name" value="KH domain protein"/>
    <property type="match status" value="1"/>
</dbReference>
<dbReference type="InterPro" id="IPR047890">
    <property type="entry name" value="KHDC4_KH-I_first"/>
</dbReference>
<feature type="region of interest" description="Disordered" evidence="2">
    <location>
        <begin position="326"/>
        <end position="388"/>
    </location>
</feature>
<dbReference type="FunFam" id="3.30.1370.10:FF:000051">
    <property type="entry name" value="Putative kh domain-containing protein"/>
    <property type="match status" value="1"/>
</dbReference>
<evidence type="ECO:0000259" key="3">
    <source>
        <dbReference type="SMART" id="SM00322"/>
    </source>
</evidence>
<evidence type="ECO:0000256" key="2">
    <source>
        <dbReference type="SAM" id="MobiDB-lite"/>
    </source>
</evidence>
<feature type="compositionally biased region" description="Low complexity" evidence="2">
    <location>
        <begin position="59"/>
        <end position="70"/>
    </location>
</feature>
<dbReference type="PANTHER" id="PTHR15744">
    <property type="entry name" value="BLOM7"/>
    <property type="match status" value="1"/>
</dbReference>
<dbReference type="InterPro" id="IPR047889">
    <property type="entry name" value="KHDC4_KH-I_second"/>
</dbReference>
<proteinExistence type="predicted"/>
<feature type="compositionally biased region" description="Polar residues" evidence="2">
    <location>
        <begin position="374"/>
        <end position="384"/>
    </location>
</feature>
<feature type="compositionally biased region" description="Low complexity" evidence="2">
    <location>
        <begin position="92"/>
        <end position="104"/>
    </location>
</feature>
<feature type="compositionally biased region" description="Pro residues" evidence="2">
    <location>
        <begin position="449"/>
        <end position="476"/>
    </location>
</feature>
<dbReference type="EMBL" id="JPKY01000002">
    <property type="protein sequence ID" value="KFH48623.1"/>
    <property type="molecule type" value="Genomic_DNA"/>
</dbReference>
<feature type="compositionally biased region" description="Basic and acidic residues" evidence="2">
    <location>
        <begin position="354"/>
        <end position="366"/>
    </location>
</feature>
<reference evidence="5" key="1">
    <citation type="journal article" date="2014" name="Genome Announc.">
        <title>Genome sequence and annotation of Acremonium chrysogenum, producer of the beta-lactam antibiotic cephalosporin C.</title>
        <authorList>
            <person name="Terfehr D."/>
            <person name="Dahlmann T.A."/>
            <person name="Specht T."/>
            <person name="Zadra I."/>
            <person name="Kuernsteiner H."/>
            <person name="Kueck U."/>
        </authorList>
    </citation>
    <scope>NUCLEOTIDE SEQUENCE [LARGE SCALE GENOMIC DNA]</scope>
    <source>
        <strain evidence="5">ATCC 11550 / CBS 779.69 / DSM 880 / IAM 14645 / JCM 23072 / IMI 49137</strain>
    </source>
</reference>